<feature type="compositionally biased region" description="Acidic residues" evidence="1">
    <location>
        <begin position="123"/>
        <end position="135"/>
    </location>
</feature>
<accession>A0A7D4XIX7</accession>
<evidence type="ECO:0000313" key="2">
    <source>
        <dbReference type="EMBL" id="QKW93566.1"/>
    </source>
</evidence>
<organism evidence="2">
    <name type="scientific">Archangium gephyra</name>
    <dbReference type="NCBI Taxonomy" id="48"/>
    <lineage>
        <taxon>Bacteria</taxon>
        <taxon>Pseudomonadati</taxon>
        <taxon>Myxococcota</taxon>
        <taxon>Myxococcia</taxon>
        <taxon>Myxococcales</taxon>
        <taxon>Cystobacterineae</taxon>
        <taxon>Archangiaceae</taxon>
        <taxon>Archangium</taxon>
    </lineage>
</organism>
<name>A0A7D4XIX7_9BACT</name>
<protein>
    <submittedName>
        <fullName evidence="2">Uncharacterized protein</fullName>
    </submittedName>
</protein>
<proteinExistence type="predicted"/>
<reference evidence="2" key="1">
    <citation type="journal article" date="2020" name="Molecules">
        <title>2-Hydroxysorangiadenosine: Structure and Biosynthesis of a Myxobacterial Sesquiterpene-Nucleoside.</title>
        <authorList>
            <person name="Okoth D.A."/>
            <person name="Hug J.J."/>
            <person name="Garcia R."/>
            <person name="Sproer C."/>
            <person name="Overmann J."/>
            <person name="Muller R."/>
        </authorList>
    </citation>
    <scope>NUCLEOTIDE SEQUENCE</scope>
    <source>
        <strain evidence="2">MCy8375</strain>
    </source>
</reference>
<dbReference type="AlphaFoldDB" id="A0A7D4XIX7"/>
<feature type="region of interest" description="Disordered" evidence="1">
    <location>
        <begin position="111"/>
        <end position="141"/>
    </location>
</feature>
<evidence type="ECO:0000256" key="1">
    <source>
        <dbReference type="SAM" id="MobiDB-lite"/>
    </source>
</evidence>
<dbReference type="EMBL" id="MT520808">
    <property type="protein sequence ID" value="QKW93566.1"/>
    <property type="molecule type" value="Genomic_DNA"/>
</dbReference>
<sequence>MNPDLIKMTLTRLREVERYASTSDQADALTASRTTLHFIQGRGETGEFNAFVESFDSAPVTPLLSFTTKDEADTWLRNHPAPPHGALIRAANDFYTVVDARALHHRKLLRLPSPEEVTQTDAAGDEPDQEVEEAPEPPRPAFGTKFSLFKLYDRTCYDLHQMEKRMSSPEEFEAIRIAKISFNFVMREGEEYGFEEYLESLRSARTAPPLASFATREEADSWLATQPEPPPPAVVSIGNELYSVGYNRRRKMRLLIRILTQAELDTQSP</sequence>